<evidence type="ECO:0000313" key="2">
    <source>
        <dbReference type="EMBL" id="MCK8788023.1"/>
    </source>
</evidence>
<dbReference type="PANTHER" id="PTHR33490:SF7">
    <property type="entry name" value="BLR2979 PROTEIN"/>
    <property type="match status" value="1"/>
</dbReference>
<accession>A0A9X2BWP7</accession>
<keyword evidence="3" id="KW-1185">Reference proteome</keyword>
<name>A0A9X2BWP7_9PROT</name>
<dbReference type="EMBL" id="JALPRX010000167">
    <property type="protein sequence ID" value="MCK8788023.1"/>
    <property type="molecule type" value="Genomic_DNA"/>
</dbReference>
<feature type="domain" description="Transglutaminase-like" evidence="1">
    <location>
        <begin position="181"/>
        <end position="252"/>
    </location>
</feature>
<gene>
    <name evidence="2" type="ORF">M0638_27070</name>
</gene>
<dbReference type="AlphaFoldDB" id="A0A9X2BWP7"/>
<dbReference type="RefSeq" id="WP_248670067.1">
    <property type="nucleotide sequence ID" value="NZ_JALPRX010000167.1"/>
</dbReference>
<dbReference type="InterPro" id="IPR002931">
    <property type="entry name" value="Transglutaminase-like"/>
</dbReference>
<evidence type="ECO:0000259" key="1">
    <source>
        <dbReference type="SMART" id="SM00460"/>
    </source>
</evidence>
<proteinExistence type="predicted"/>
<dbReference type="InterPro" id="IPR013589">
    <property type="entry name" value="Bac_transglu_N"/>
</dbReference>
<protein>
    <submittedName>
        <fullName evidence="2">Transglutaminase family protein</fullName>
    </submittedName>
</protein>
<dbReference type="Pfam" id="PF08379">
    <property type="entry name" value="Bact_transglu_N"/>
    <property type="match status" value="1"/>
</dbReference>
<dbReference type="PANTHER" id="PTHR33490">
    <property type="entry name" value="BLR5614 PROTEIN-RELATED"/>
    <property type="match status" value="1"/>
</dbReference>
<reference evidence="2" key="1">
    <citation type="submission" date="2022-04" db="EMBL/GenBank/DDBJ databases">
        <title>Roseomonas acroporae sp. nov., isolated from coral Acropora digitifera.</title>
        <authorList>
            <person name="Sun H."/>
        </authorList>
    </citation>
    <scope>NUCLEOTIDE SEQUENCE</scope>
    <source>
        <strain evidence="2">NAR14</strain>
    </source>
</reference>
<dbReference type="SUPFAM" id="SSF54001">
    <property type="entry name" value="Cysteine proteinases"/>
    <property type="match status" value="1"/>
</dbReference>
<dbReference type="Proteomes" id="UP001139516">
    <property type="component" value="Unassembled WGS sequence"/>
</dbReference>
<evidence type="ECO:0000313" key="3">
    <source>
        <dbReference type="Proteomes" id="UP001139516"/>
    </source>
</evidence>
<dbReference type="InterPro" id="IPR038765">
    <property type="entry name" value="Papain-like_cys_pep_sf"/>
</dbReference>
<sequence>MIYKVRHATRYVYGSPVDLAVHTVRVQPRALPFQRVVATELLVEPPPARRRDALDHFGNHVTWLFHDAAHPSFEVTAVSEVEVRFPDPPPPEATPAWEKVVEAANAGGPGGGPGREAWRAAEFRFGSPMCPAHAGAGEYARKSFTPGRPVLAGLLELNERIYTEFKFRAGVTTLSTPVSQVLERREGVCQDFTHLMCSALRCLGIPARYTSGYIRTRPPPGQKRRQGADQSHAWVGAWMGPEHGWVDLDPTNGIVVKEEHVVLGWGRDYGDISPVRGVILGGGTDSLKVGVDLVPADEWE</sequence>
<comment type="caution">
    <text evidence="2">The sequence shown here is derived from an EMBL/GenBank/DDBJ whole genome shotgun (WGS) entry which is preliminary data.</text>
</comment>
<organism evidence="2 3">
    <name type="scientific">Roseomonas acroporae</name>
    <dbReference type="NCBI Taxonomy" id="2937791"/>
    <lineage>
        <taxon>Bacteria</taxon>
        <taxon>Pseudomonadati</taxon>
        <taxon>Pseudomonadota</taxon>
        <taxon>Alphaproteobacteria</taxon>
        <taxon>Acetobacterales</taxon>
        <taxon>Roseomonadaceae</taxon>
        <taxon>Roseomonas</taxon>
    </lineage>
</organism>
<dbReference type="SMART" id="SM00460">
    <property type="entry name" value="TGc"/>
    <property type="match status" value="1"/>
</dbReference>
<dbReference type="Pfam" id="PF01841">
    <property type="entry name" value="Transglut_core"/>
    <property type="match status" value="1"/>
</dbReference>
<dbReference type="Gene3D" id="3.10.620.30">
    <property type="match status" value="1"/>
</dbReference>